<proteinExistence type="predicted"/>
<dbReference type="EMBL" id="AP017369">
    <property type="protein sequence ID" value="BAU96821.1"/>
    <property type="molecule type" value="Genomic_DNA"/>
</dbReference>
<dbReference type="Pfam" id="PF01844">
    <property type="entry name" value="HNH"/>
    <property type="match status" value="1"/>
</dbReference>
<gene>
    <name evidence="2" type="ORF">N24_2559</name>
</gene>
<sequence length="386" mass="44196">MIQEIYFSHNNPHDPYAHYTTDINRDTHQLWVTLTTDSDNMDADSFITEVIRITGFSRHEVNNGLNAMAAMTNLPHLRAIQERYFFLSIRYLSSIMVAVAKADPTLWEELDLRITDALTPVTNGEVMIQSSTLAKRIATWIKELDPDHANTTPQTEDYVKVTTTDDATYVRIKISGHDRHLLNDLLNKLAEQDVDLPEAFMAFITSQTDVKITKYLYSPHHHPEQLWSPDDGDIDPEAYAHATLVCTKDLDEVAERTEKSYTPSEKMKALIRARDGHCRFPGCCVPASKCQVDHIIPWDQGGPTAEWNLQLLCQRHHNMKTDHRYEAEANGMAEIKWIGPMDVPAITRPAGPLVKEMPRGIWGQLLRDRMQARFERLRDHALNKED</sequence>
<dbReference type="AlphaFoldDB" id="A0A160PUL1"/>
<dbReference type="Gene3D" id="1.10.30.50">
    <property type="match status" value="1"/>
</dbReference>
<dbReference type="KEGG" id="csur:N24_2559"/>
<dbReference type="SMART" id="SM00507">
    <property type="entry name" value="HNHc"/>
    <property type="match status" value="1"/>
</dbReference>
<dbReference type="GO" id="GO:0004519">
    <property type="term" value="F:endonuclease activity"/>
    <property type="evidence" value="ECO:0007669"/>
    <property type="project" value="InterPro"/>
</dbReference>
<keyword evidence="3" id="KW-1185">Reference proteome</keyword>
<dbReference type="InterPro" id="IPR002711">
    <property type="entry name" value="HNH"/>
</dbReference>
<accession>A0A160PUL1</accession>
<evidence type="ECO:0000313" key="3">
    <source>
        <dbReference type="Proteomes" id="UP000218244"/>
    </source>
</evidence>
<dbReference type="Proteomes" id="UP000218244">
    <property type="component" value="Chromosome"/>
</dbReference>
<evidence type="ECO:0000259" key="1">
    <source>
        <dbReference type="SMART" id="SM00507"/>
    </source>
</evidence>
<dbReference type="GO" id="GO:0008270">
    <property type="term" value="F:zinc ion binding"/>
    <property type="evidence" value="ECO:0007669"/>
    <property type="project" value="InterPro"/>
</dbReference>
<evidence type="ECO:0000313" key="2">
    <source>
        <dbReference type="EMBL" id="BAU96821.1"/>
    </source>
</evidence>
<protein>
    <recommendedName>
        <fullName evidence="1">HNH nuclease domain-containing protein</fullName>
    </recommendedName>
</protein>
<dbReference type="RefSeq" id="WP_096457887.1">
    <property type="nucleotide sequence ID" value="NZ_AP017369.1"/>
</dbReference>
<dbReference type="InterPro" id="IPR003615">
    <property type="entry name" value="HNH_nuc"/>
</dbReference>
<name>A0A160PUL1_9CORY</name>
<organism evidence="2 3">
    <name type="scientific">Corynebacterium suranareeae</name>
    <dbReference type="NCBI Taxonomy" id="2506452"/>
    <lineage>
        <taxon>Bacteria</taxon>
        <taxon>Bacillati</taxon>
        <taxon>Actinomycetota</taxon>
        <taxon>Actinomycetes</taxon>
        <taxon>Mycobacteriales</taxon>
        <taxon>Corynebacteriaceae</taxon>
        <taxon>Corynebacterium</taxon>
    </lineage>
</organism>
<dbReference type="CDD" id="cd00085">
    <property type="entry name" value="HNHc"/>
    <property type="match status" value="1"/>
</dbReference>
<dbReference type="GO" id="GO:0003676">
    <property type="term" value="F:nucleic acid binding"/>
    <property type="evidence" value="ECO:0007669"/>
    <property type="project" value="InterPro"/>
</dbReference>
<reference evidence="2 3" key="1">
    <citation type="submission" date="2016-02" db="EMBL/GenBank/DDBJ databases">
        <title>Corynebacterium glutamicum N24 whole genome sequencing project.</title>
        <authorList>
            <person name="Matsutani M."/>
            <person name="Nangtapong N."/>
            <person name="Yakushi T."/>
            <person name="Matsushita K."/>
        </authorList>
    </citation>
    <scope>NUCLEOTIDE SEQUENCE [LARGE SCALE GENOMIC DNA]</scope>
    <source>
        <strain evidence="2 3">N24</strain>
    </source>
</reference>
<feature type="domain" description="HNH nuclease" evidence="1">
    <location>
        <begin position="266"/>
        <end position="318"/>
    </location>
</feature>